<reference evidence="1" key="1">
    <citation type="submission" date="2019-10" db="EMBL/GenBank/DDBJ databases">
        <authorList>
            <consortium name="DOE Joint Genome Institute"/>
            <person name="Kuo A."/>
            <person name="Miyauchi S."/>
            <person name="Kiss E."/>
            <person name="Drula E."/>
            <person name="Kohler A."/>
            <person name="Sanchez-Garcia M."/>
            <person name="Andreopoulos B."/>
            <person name="Barry K.W."/>
            <person name="Bonito G."/>
            <person name="Buee M."/>
            <person name="Carver A."/>
            <person name="Chen C."/>
            <person name="Cichocki N."/>
            <person name="Clum A."/>
            <person name="Culley D."/>
            <person name="Crous P.W."/>
            <person name="Fauchery L."/>
            <person name="Girlanda M."/>
            <person name="Hayes R."/>
            <person name="Keri Z."/>
            <person name="Labutti K."/>
            <person name="Lipzen A."/>
            <person name="Lombard V."/>
            <person name="Magnuson J."/>
            <person name="Maillard F."/>
            <person name="Morin E."/>
            <person name="Murat C."/>
            <person name="Nolan M."/>
            <person name="Ohm R."/>
            <person name="Pangilinan J."/>
            <person name="Pereira M."/>
            <person name="Perotto S."/>
            <person name="Peter M."/>
            <person name="Riley R."/>
            <person name="Sitrit Y."/>
            <person name="Stielow B."/>
            <person name="Szollosi G."/>
            <person name="Zifcakova L."/>
            <person name="Stursova M."/>
            <person name="Spatafora J.W."/>
            <person name="Tedersoo L."/>
            <person name="Vaario L.-M."/>
            <person name="Yamada A."/>
            <person name="Yan M."/>
            <person name="Wang P."/>
            <person name="Xu J."/>
            <person name="Bruns T."/>
            <person name="Baldrian P."/>
            <person name="Vilgalys R."/>
            <person name="Henrissat B."/>
            <person name="Grigoriev I.V."/>
            <person name="Hibbett D."/>
            <person name="Nagy L.G."/>
            <person name="Martin F.M."/>
        </authorList>
    </citation>
    <scope>NUCLEOTIDE SEQUENCE</scope>
    <source>
        <strain evidence="1">P2</strain>
    </source>
</reference>
<keyword evidence="2" id="KW-1185">Reference proteome</keyword>
<proteinExistence type="predicted"/>
<dbReference type="Proteomes" id="UP000886501">
    <property type="component" value="Unassembled WGS sequence"/>
</dbReference>
<reference evidence="1" key="2">
    <citation type="journal article" date="2020" name="Nat. Commun.">
        <title>Large-scale genome sequencing of mycorrhizal fungi provides insights into the early evolution of symbiotic traits.</title>
        <authorList>
            <person name="Miyauchi S."/>
            <person name="Kiss E."/>
            <person name="Kuo A."/>
            <person name="Drula E."/>
            <person name="Kohler A."/>
            <person name="Sanchez-Garcia M."/>
            <person name="Morin E."/>
            <person name="Andreopoulos B."/>
            <person name="Barry K.W."/>
            <person name="Bonito G."/>
            <person name="Buee M."/>
            <person name="Carver A."/>
            <person name="Chen C."/>
            <person name="Cichocki N."/>
            <person name="Clum A."/>
            <person name="Culley D."/>
            <person name="Crous P.W."/>
            <person name="Fauchery L."/>
            <person name="Girlanda M."/>
            <person name="Hayes R.D."/>
            <person name="Keri Z."/>
            <person name="LaButti K."/>
            <person name="Lipzen A."/>
            <person name="Lombard V."/>
            <person name="Magnuson J."/>
            <person name="Maillard F."/>
            <person name="Murat C."/>
            <person name="Nolan M."/>
            <person name="Ohm R.A."/>
            <person name="Pangilinan J."/>
            <person name="Pereira M.F."/>
            <person name="Perotto S."/>
            <person name="Peter M."/>
            <person name="Pfister S."/>
            <person name="Riley R."/>
            <person name="Sitrit Y."/>
            <person name="Stielow J.B."/>
            <person name="Szollosi G."/>
            <person name="Zifcakova L."/>
            <person name="Stursova M."/>
            <person name="Spatafora J.W."/>
            <person name="Tedersoo L."/>
            <person name="Vaario L.M."/>
            <person name="Yamada A."/>
            <person name="Yan M."/>
            <person name="Wang P."/>
            <person name="Xu J."/>
            <person name="Bruns T."/>
            <person name="Baldrian P."/>
            <person name="Vilgalys R."/>
            <person name="Dunand C."/>
            <person name="Henrissat B."/>
            <person name="Grigoriev I.V."/>
            <person name="Hibbett D."/>
            <person name="Nagy L.G."/>
            <person name="Martin F.M."/>
        </authorList>
    </citation>
    <scope>NUCLEOTIDE SEQUENCE</scope>
    <source>
        <strain evidence="1">P2</strain>
    </source>
</reference>
<protein>
    <submittedName>
        <fullName evidence="1">Uncharacterized protein</fullName>
    </submittedName>
</protein>
<comment type="caution">
    <text evidence="1">The sequence shown here is derived from an EMBL/GenBank/DDBJ whole genome shotgun (WGS) entry which is preliminary data.</text>
</comment>
<organism evidence="1 2">
    <name type="scientific">Thelephora ganbajun</name>
    <name type="common">Ganba fungus</name>
    <dbReference type="NCBI Taxonomy" id="370292"/>
    <lineage>
        <taxon>Eukaryota</taxon>
        <taxon>Fungi</taxon>
        <taxon>Dikarya</taxon>
        <taxon>Basidiomycota</taxon>
        <taxon>Agaricomycotina</taxon>
        <taxon>Agaricomycetes</taxon>
        <taxon>Thelephorales</taxon>
        <taxon>Thelephoraceae</taxon>
        <taxon>Thelephora</taxon>
    </lineage>
</organism>
<gene>
    <name evidence="1" type="ORF">BDM02DRAFT_3189816</name>
</gene>
<evidence type="ECO:0000313" key="1">
    <source>
        <dbReference type="EMBL" id="KAF9645323.1"/>
    </source>
</evidence>
<dbReference type="EMBL" id="MU118095">
    <property type="protein sequence ID" value="KAF9645323.1"/>
    <property type="molecule type" value="Genomic_DNA"/>
</dbReference>
<sequence>MQEAECQELSKKLTCLHKKHKHLEKALDANKSPGESEDLILYPTGEVPGQGKCHLINFLGHDKATYNAFACPDVLKMCVQESAIAAGISKTSLWDDVPPVALGEVIDVVREQYLWLSKFKNSWPMTTILKQFFRNSQNATSQKGHTAWQTPTVAPTPTSSLDPT</sequence>
<name>A0ACB6Z7Q1_THEGA</name>
<evidence type="ECO:0000313" key="2">
    <source>
        <dbReference type="Proteomes" id="UP000886501"/>
    </source>
</evidence>
<accession>A0ACB6Z7Q1</accession>